<reference evidence="1" key="1">
    <citation type="journal article" date="2021" name="Proc. Natl. Acad. Sci. U.S.A.">
        <title>A Catalog of Tens of Thousands of Viruses from Human Metagenomes Reveals Hidden Associations with Chronic Diseases.</title>
        <authorList>
            <person name="Tisza M.J."/>
            <person name="Buck C.B."/>
        </authorList>
    </citation>
    <scope>NUCLEOTIDE SEQUENCE</scope>
    <source>
        <strain evidence="1">CtES717</strain>
    </source>
</reference>
<proteinExistence type="predicted"/>
<protein>
    <submittedName>
        <fullName evidence="1">Uncharacterized protein</fullName>
    </submittedName>
</protein>
<sequence length="143" mass="16730">MKKINANTKINNEDKIKIEKEIMGLANNGESSDNKQAYIALKYFDKNFECFSEWSSDELTCFSNFIDKINQLTWKDIKNHAGLRLKSIDNAQGLPNNNIKAKLSKDITFYEMRINQRARVVGFRSNSIFFLCWLDRNHRICPE</sequence>
<evidence type="ECO:0000313" key="1">
    <source>
        <dbReference type="EMBL" id="DAE92239.1"/>
    </source>
</evidence>
<organism evidence="1">
    <name type="scientific">Siphoviridae sp. ctES717</name>
    <dbReference type="NCBI Taxonomy" id="2827564"/>
    <lineage>
        <taxon>Viruses</taxon>
        <taxon>Duplodnaviria</taxon>
        <taxon>Heunggongvirae</taxon>
        <taxon>Uroviricota</taxon>
        <taxon>Caudoviricetes</taxon>
    </lineage>
</organism>
<accession>A0A8S5RRX4</accession>
<name>A0A8S5RRX4_9CAUD</name>
<dbReference type="EMBL" id="BK057795">
    <property type="protein sequence ID" value="DAE92239.1"/>
    <property type="molecule type" value="Genomic_DNA"/>
</dbReference>
<dbReference type="NCBIfam" id="NF046006">
    <property type="entry name" value="MAG6450_fam"/>
    <property type="match status" value="1"/>
</dbReference>